<dbReference type="EMBL" id="JBEUOH010000012">
    <property type="protein sequence ID" value="KAL0880622.1"/>
    <property type="molecule type" value="Genomic_DNA"/>
</dbReference>
<feature type="domain" description="RNase H type-1" evidence="1">
    <location>
        <begin position="184"/>
        <end position="319"/>
    </location>
</feature>
<protein>
    <recommendedName>
        <fullName evidence="1">RNase H type-1 domain-containing protein</fullName>
    </recommendedName>
</protein>
<organism evidence="2 4">
    <name type="scientific">Loxostege sticticalis</name>
    <name type="common">Beet webworm moth</name>
    <dbReference type="NCBI Taxonomy" id="481309"/>
    <lineage>
        <taxon>Eukaryota</taxon>
        <taxon>Metazoa</taxon>
        <taxon>Ecdysozoa</taxon>
        <taxon>Arthropoda</taxon>
        <taxon>Hexapoda</taxon>
        <taxon>Insecta</taxon>
        <taxon>Pterygota</taxon>
        <taxon>Neoptera</taxon>
        <taxon>Endopterygota</taxon>
        <taxon>Lepidoptera</taxon>
        <taxon>Glossata</taxon>
        <taxon>Ditrysia</taxon>
        <taxon>Pyraloidea</taxon>
        <taxon>Crambidae</taxon>
        <taxon>Pyraustinae</taxon>
        <taxon>Loxostege</taxon>
    </lineage>
</organism>
<name>A0ABR3HVQ2_LOXSC</name>
<dbReference type="Pfam" id="PF00075">
    <property type="entry name" value="RNase_H"/>
    <property type="match status" value="1"/>
</dbReference>
<evidence type="ECO:0000313" key="2">
    <source>
        <dbReference type="EMBL" id="KAL0880622.1"/>
    </source>
</evidence>
<evidence type="ECO:0000313" key="3">
    <source>
        <dbReference type="EMBL" id="KAL0893635.1"/>
    </source>
</evidence>
<dbReference type="SUPFAM" id="SSF53098">
    <property type="entry name" value="Ribonuclease H-like"/>
    <property type="match status" value="1"/>
</dbReference>
<dbReference type="Proteomes" id="UP001549920">
    <property type="component" value="Unassembled WGS sequence"/>
</dbReference>
<evidence type="ECO:0000259" key="1">
    <source>
        <dbReference type="PROSITE" id="PS50879"/>
    </source>
</evidence>
<sequence length="478" mass="54296">MDQQVIPFKSDIKLLGVIIDSKLKFIAHSKFVLSKATSIFKKLSQFVRPTWGAHPETISIIYKQVIQPIITYAAGIWGGATRYYCVRKALRAFQRQFAIRTIRAFRTVSAVAAIALAQFVPLHMAVEEAHEIHTVKDTGTLQDIPDDVTLRRKVPVREQLHPAQRVSIDFDEAHNQELLDTISYNFPIKIFTDGSKLDGGEVGSAAVVYLPNGNKVRLKTKLGRTTSVFIAELTAIESALLWLTRSKWRDNAIIASDSLSSLKALQDRNNPDPTVVSIHSALKNLRQNHDQHVRFTWVKAHCGIEGNELADQAAKEAATQRTATCNNEFPISFAKHVIRQRTHQKWQEEYVLESQNSQIAKWFATIDEIEEFRKQVAVSFEMTQILTGHGYHKSYLHRFKITDDPLCPCDDSSIQDITHLLRHCPIFGAARHDHEMTCNNLKINPYKINEILTKSEPITTFTQLIKTIVNRLKNINKT</sequence>
<dbReference type="PROSITE" id="PS50879">
    <property type="entry name" value="RNASE_H_1"/>
    <property type="match status" value="1"/>
</dbReference>
<dbReference type="InterPro" id="IPR002156">
    <property type="entry name" value="RNaseH_domain"/>
</dbReference>
<gene>
    <name evidence="2" type="ORF">ABMA27_001852</name>
    <name evidence="3" type="ORF">ABMA27_013801</name>
</gene>
<proteinExistence type="predicted"/>
<keyword evidence="4" id="KW-1185">Reference proteome</keyword>
<dbReference type="EMBL" id="JBEUOH010000005">
    <property type="protein sequence ID" value="KAL0893635.1"/>
    <property type="molecule type" value="Genomic_DNA"/>
</dbReference>
<dbReference type="Gene3D" id="3.30.420.10">
    <property type="entry name" value="Ribonuclease H-like superfamily/Ribonuclease H"/>
    <property type="match status" value="1"/>
</dbReference>
<dbReference type="InterPro" id="IPR012337">
    <property type="entry name" value="RNaseH-like_sf"/>
</dbReference>
<dbReference type="InterPro" id="IPR036397">
    <property type="entry name" value="RNaseH_sf"/>
</dbReference>
<dbReference type="CDD" id="cd09276">
    <property type="entry name" value="Rnase_HI_RT_non_LTR"/>
    <property type="match status" value="1"/>
</dbReference>
<accession>A0ABR3HVQ2</accession>
<comment type="caution">
    <text evidence="2">The sequence shown here is derived from an EMBL/GenBank/DDBJ whole genome shotgun (WGS) entry which is preliminary data.</text>
</comment>
<evidence type="ECO:0000313" key="4">
    <source>
        <dbReference type="Proteomes" id="UP001549920"/>
    </source>
</evidence>
<reference evidence="2 4" key="1">
    <citation type="submission" date="2024-06" db="EMBL/GenBank/DDBJ databases">
        <title>A chromosome-level genome assembly of beet webworm, Loxostege sticticalis.</title>
        <authorList>
            <person name="Zhang Y."/>
        </authorList>
    </citation>
    <scope>NUCLEOTIDE SEQUENCE [LARGE SCALE GENOMIC DNA]</scope>
    <source>
        <strain evidence="2">AQ026</strain>
        <tissue evidence="2">Whole body</tissue>
    </source>
</reference>